<name>A0A2P2J9C5_RHIMU</name>
<proteinExistence type="predicted"/>
<organism evidence="1">
    <name type="scientific">Rhizophora mucronata</name>
    <name type="common">Asiatic mangrove</name>
    <dbReference type="NCBI Taxonomy" id="61149"/>
    <lineage>
        <taxon>Eukaryota</taxon>
        <taxon>Viridiplantae</taxon>
        <taxon>Streptophyta</taxon>
        <taxon>Embryophyta</taxon>
        <taxon>Tracheophyta</taxon>
        <taxon>Spermatophyta</taxon>
        <taxon>Magnoliopsida</taxon>
        <taxon>eudicotyledons</taxon>
        <taxon>Gunneridae</taxon>
        <taxon>Pentapetalae</taxon>
        <taxon>rosids</taxon>
        <taxon>fabids</taxon>
        <taxon>Malpighiales</taxon>
        <taxon>Rhizophoraceae</taxon>
        <taxon>Rhizophora</taxon>
    </lineage>
</organism>
<dbReference type="EMBL" id="GGEC01009586">
    <property type="protein sequence ID" value="MBW90069.1"/>
    <property type="molecule type" value="Transcribed_RNA"/>
</dbReference>
<accession>A0A2P2J9C5</accession>
<dbReference type="AlphaFoldDB" id="A0A2P2J9C5"/>
<evidence type="ECO:0000313" key="1">
    <source>
        <dbReference type="EMBL" id="MBW90069.1"/>
    </source>
</evidence>
<sequence length="32" mass="3895">MIYRRSLFYLPQMSSKQCLQLFLFPYHSSGHD</sequence>
<reference evidence="1" key="1">
    <citation type="submission" date="2018-02" db="EMBL/GenBank/DDBJ databases">
        <title>Rhizophora mucronata_Transcriptome.</title>
        <authorList>
            <person name="Meera S.P."/>
            <person name="Sreeshan A."/>
            <person name="Augustine A."/>
        </authorList>
    </citation>
    <scope>NUCLEOTIDE SEQUENCE</scope>
    <source>
        <tissue evidence="1">Leaf</tissue>
    </source>
</reference>
<protein>
    <submittedName>
        <fullName evidence="1">Uncharacterized protein</fullName>
    </submittedName>
</protein>